<comment type="caution">
    <text evidence="1">The sequence shown here is derived from an EMBL/GenBank/DDBJ whole genome shotgun (WGS) entry which is preliminary data.</text>
</comment>
<gene>
    <name evidence="1" type="ORF">LD38_00285</name>
</gene>
<reference evidence="1 2" key="1">
    <citation type="submission" date="2014-09" db="EMBL/GenBank/DDBJ databases">
        <title>Butyrate-producing bacteria isolated from human gut.</title>
        <authorList>
            <person name="Zhang Q."/>
            <person name="Zhao L."/>
        </authorList>
    </citation>
    <scope>NUCLEOTIDE SEQUENCE [LARGE SCALE GENOMIC DNA]</scope>
    <source>
        <strain evidence="1 2">R22</strain>
    </source>
</reference>
<evidence type="ECO:0008006" key="3">
    <source>
        <dbReference type="Google" id="ProtNLM"/>
    </source>
</evidence>
<dbReference type="InterPro" id="IPR010064">
    <property type="entry name" value="HK97-gp10_tail"/>
</dbReference>
<dbReference type="AlphaFoldDB" id="A0A2U2EKQ7"/>
<dbReference type="Proteomes" id="UP000245905">
    <property type="component" value="Unassembled WGS sequence"/>
</dbReference>
<evidence type="ECO:0000313" key="2">
    <source>
        <dbReference type="Proteomes" id="UP000245905"/>
    </source>
</evidence>
<proteinExistence type="predicted"/>
<name>A0A2U2EKQ7_9FIRM</name>
<dbReference type="Pfam" id="PF04883">
    <property type="entry name" value="HK97-gp10_like"/>
    <property type="match status" value="1"/>
</dbReference>
<protein>
    <recommendedName>
        <fullName evidence="3">HK97 gp10 family phage protein</fullName>
    </recommendedName>
</protein>
<accession>A0A2U2EKQ7</accession>
<evidence type="ECO:0000313" key="1">
    <source>
        <dbReference type="EMBL" id="PWE85091.1"/>
    </source>
</evidence>
<organism evidence="1 2">
    <name type="scientific">Agathobacter rectalis</name>
    <dbReference type="NCBI Taxonomy" id="39491"/>
    <lineage>
        <taxon>Bacteria</taxon>
        <taxon>Bacillati</taxon>
        <taxon>Bacillota</taxon>
        <taxon>Clostridia</taxon>
        <taxon>Lachnospirales</taxon>
        <taxon>Lachnospiraceae</taxon>
        <taxon>Agathobacter</taxon>
    </lineage>
</organism>
<sequence>MSIQVKGTEKLVEALSQMSQARFDAVCQVSASNIYNRGKADGGTPVDTGELRQSLTIGTIDHGAEVGYTKDYAPHVEYGHRTRGSGYVEGQRYLERNVEKERPEFKQLLIDNIERLVK</sequence>
<dbReference type="EMBL" id="JRFS01000001">
    <property type="protein sequence ID" value="PWE85091.1"/>
    <property type="molecule type" value="Genomic_DNA"/>
</dbReference>
<dbReference type="RefSeq" id="WP_109256930.1">
    <property type="nucleotide sequence ID" value="NZ_JRFS01000001.1"/>
</dbReference>